<dbReference type="SUPFAM" id="SSF48452">
    <property type="entry name" value="TPR-like"/>
    <property type="match status" value="3"/>
</dbReference>
<keyword evidence="1" id="KW-0677">Repeat</keyword>
<evidence type="ECO:0000256" key="1">
    <source>
        <dbReference type="ARBA" id="ARBA00022737"/>
    </source>
</evidence>
<dbReference type="EMBL" id="RCTF01000018">
    <property type="protein sequence ID" value="RLP74682.1"/>
    <property type="molecule type" value="Genomic_DNA"/>
</dbReference>
<proteinExistence type="predicted"/>
<accession>A0A3L7A5R8</accession>
<reference evidence="5 6" key="1">
    <citation type="submission" date="2018-10" db="EMBL/GenBank/DDBJ databases">
        <title>Xanthobacter tagetidis genome sequencing and assembly.</title>
        <authorList>
            <person name="Maclea K.S."/>
            <person name="Goen A.E."/>
            <person name="Fatima S.A."/>
        </authorList>
    </citation>
    <scope>NUCLEOTIDE SEQUENCE [LARGE SCALE GENOMIC DNA]</scope>
    <source>
        <strain evidence="5 6">ATCC 700314</strain>
    </source>
</reference>
<evidence type="ECO:0000313" key="6">
    <source>
        <dbReference type="Proteomes" id="UP000269692"/>
    </source>
</evidence>
<dbReference type="InterPro" id="IPR011990">
    <property type="entry name" value="TPR-like_helical_dom_sf"/>
</dbReference>
<gene>
    <name evidence="5" type="ORF">D9R14_18590</name>
</gene>
<dbReference type="Gene3D" id="1.25.40.10">
    <property type="entry name" value="Tetratricopeptide repeat domain"/>
    <property type="match status" value="3"/>
</dbReference>
<dbReference type="SMART" id="SM00028">
    <property type="entry name" value="TPR"/>
    <property type="match status" value="5"/>
</dbReference>
<evidence type="ECO:0000256" key="3">
    <source>
        <dbReference type="PROSITE-ProRule" id="PRU00339"/>
    </source>
</evidence>
<sequence>MKGLCRAAATAARRRRPKRADGGAPHGRGRGVCGVARACGATGKRPSSRHLARLTVRSARRASTFGILLVKLFRALSSALLLAGCATLFGALRPTPGLAQPSDSEITLPGSYLAARFATVQRESEIAAFYLRNLLKLDRGNEEIIERTMLASLLGGQVDDAMKYADKIVKVDRTHRFARFLLSVRAIKRGQYQTARTNLSLAVSGPIDDVTAMLLAPWLASATQRTGVDLVDRLSTTLLAAWATYGSGNPKTGVELIDRLQGPVWYGQFKDLHAGLILDAAGLKKEAGVRLESAVKSEPLTVRAVDAHVRWSSRNVGTAATLESYQEFDRRYSGDPLVKYMMGELKSGKAMPPLVRTPQEGAAEVLFGLAGVLSRQGLEDYALAYLQLAIWLNPDHPMASMSLAGLYELMQQPAKAIELFASVPASSPLKGDAEVRLAVNLDAADNATEALRHLNKFIASHPQDLDAIVAMGRIQNNRKMFAECAVTYSKAIALLPSPGAGSWPLFYSRGICNERSKNWPQAEADFKKALELNPEQPHVLNYLGYSWVDQGINLDKGLDMIRRAVNLRPDDGAIIDSLGWAYYRMGRYDEAVAELERAVMRMPTDPVVNDHLGDAYWKVGRRLEAGFQWNHARDLKPEPDQLEKIVRKIDKGLDAVEPAAPPVRKAEDQKGG</sequence>
<dbReference type="PANTHER" id="PTHR12558">
    <property type="entry name" value="CELL DIVISION CYCLE 16,23,27"/>
    <property type="match status" value="1"/>
</dbReference>
<evidence type="ECO:0000256" key="2">
    <source>
        <dbReference type="ARBA" id="ARBA00022803"/>
    </source>
</evidence>
<dbReference type="Pfam" id="PF07719">
    <property type="entry name" value="TPR_2"/>
    <property type="match status" value="1"/>
</dbReference>
<dbReference type="AlphaFoldDB" id="A0A3L7A5R8"/>
<organism evidence="5 6">
    <name type="scientific">Xanthobacter tagetidis</name>
    <dbReference type="NCBI Taxonomy" id="60216"/>
    <lineage>
        <taxon>Bacteria</taxon>
        <taxon>Pseudomonadati</taxon>
        <taxon>Pseudomonadota</taxon>
        <taxon>Alphaproteobacteria</taxon>
        <taxon>Hyphomicrobiales</taxon>
        <taxon>Xanthobacteraceae</taxon>
        <taxon>Xanthobacter</taxon>
    </lineage>
</organism>
<dbReference type="PANTHER" id="PTHR12558:SF13">
    <property type="entry name" value="CELL DIVISION CYCLE PROTEIN 27 HOMOLOG"/>
    <property type="match status" value="1"/>
</dbReference>
<evidence type="ECO:0000313" key="5">
    <source>
        <dbReference type="EMBL" id="RLP74682.1"/>
    </source>
</evidence>
<keyword evidence="2 3" id="KW-0802">TPR repeat</keyword>
<dbReference type="PROSITE" id="PS50005">
    <property type="entry name" value="TPR"/>
    <property type="match status" value="2"/>
</dbReference>
<comment type="caution">
    <text evidence="5">The sequence shown here is derived from an EMBL/GenBank/DDBJ whole genome shotgun (WGS) entry which is preliminary data.</text>
</comment>
<feature type="compositionally biased region" description="Low complexity" evidence="4">
    <location>
        <begin position="1"/>
        <end position="11"/>
    </location>
</feature>
<dbReference type="InterPro" id="IPR013105">
    <property type="entry name" value="TPR_2"/>
</dbReference>
<dbReference type="InterPro" id="IPR019734">
    <property type="entry name" value="TPR_rpt"/>
</dbReference>
<evidence type="ECO:0000256" key="4">
    <source>
        <dbReference type="SAM" id="MobiDB-lite"/>
    </source>
</evidence>
<name>A0A3L7A5R8_9HYPH</name>
<keyword evidence="6" id="KW-1185">Reference proteome</keyword>
<dbReference type="Proteomes" id="UP000269692">
    <property type="component" value="Unassembled WGS sequence"/>
</dbReference>
<feature type="region of interest" description="Disordered" evidence="4">
    <location>
        <begin position="1"/>
        <end position="28"/>
    </location>
</feature>
<dbReference type="Pfam" id="PF13174">
    <property type="entry name" value="TPR_6"/>
    <property type="match status" value="1"/>
</dbReference>
<feature type="repeat" description="TPR" evidence="3">
    <location>
        <begin position="572"/>
        <end position="605"/>
    </location>
</feature>
<protein>
    <submittedName>
        <fullName evidence="5">Tetratricopeptide repeat protein</fullName>
    </submittedName>
</protein>
<feature type="repeat" description="TPR" evidence="3">
    <location>
        <begin position="503"/>
        <end position="536"/>
    </location>
</feature>
<dbReference type="OrthoDB" id="9766710at2"/>